<dbReference type="Gene3D" id="1.10.150.130">
    <property type="match status" value="1"/>
</dbReference>
<dbReference type="InterPro" id="IPR011010">
    <property type="entry name" value="DNA_brk_join_enz"/>
</dbReference>
<name>A0A9D1PH48_9FIRM</name>
<evidence type="ECO:0000256" key="1">
    <source>
        <dbReference type="ARBA" id="ARBA00008857"/>
    </source>
</evidence>
<proteinExistence type="inferred from homology"/>
<dbReference type="EMBL" id="DXIE01000026">
    <property type="protein sequence ID" value="HIV61922.1"/>
    <property type="molecule type" value="Genomic_DNA"/>
</dbReference>
<dbReference type="Proteomes" id="UP000886808">
    <property type="component" value="Unassembled WGS sequence"/>
</dbReference>
<protein>
    <submittedName>
        <fullName evidence="6">Tyrosine-type recombinase/integrase</fullName>
    </submittedName>
</protein>
<dbReference type="GO" id="GO:0006310">
    <property type="term" value="P:DNA recombination"/>
    <property type="evidence" value="ECO:0007669"/>
    <property type="project" value="UniProtKB-KW"/>
</dbReference>
<accession>A0A9D1PH48</accession>
<reference evidence="6" key="1">
    <citation type="journal article" date="2021" name="PeerJ">
        <title>Extensive microbial diversity within the chicken gut microbiome revealed by metagenomics and culture.</title>
        <authorList>
            <person name="Gilroy R."/>
            <person name="Ravi A."/>
            <person name="Getino M."/>
            <person name="Pursley I."/>
            <person name="Horton D.L."/>
            <person name="Alikhan N.F."/>
            <person name="Baker D."/>
            <person name="Gharbi K."/>
            <person name="Hall N."/>
            <person name="Watson M."/>
            <person name="Adriaenssens E.M."/>
            <person name="Foster-Nyarko E."/>
            <person name="Jarju S."/>
            <person name="Secka A."/>
            <person name="Antonio M."/>
            <person name="Oren A."/>
            <person name="Chaudhuri R.R."/>
            <person name="La Ragione R."/>
            <person name="Hildebrand F."/>
            <person name="Pallen M.J."/>
        </authorList>
    </citation>
    <scope>NUCLEOTIDE SEQUENCE</scope>
    <source>
        <strain evidence="6">CHK193-4272</strain>
    </source>
</reference>
<gene>
    <name evidence="6" type="ORF">H9746_03610</name>
</gene>
<comment type="similarity">
    <text evidence="1">Belongs to the 'phage' integrase family.</text>
</comment>
<keyword evidence="4" id="KW-0233">DNA recombination</keyword>
<evidence type="ECO:0000256" key="2">
    <source>
        <dbReference type="ARBA" id="ARBA00022908"/>
    </source>
</evidence>
<evidence type="ECO:0000259" key="5">
    <source>
        <dbReference type="PROSITE" id="PS51898"/>
    </source>
</evidence>
<dbReference type="PANTHER" id="PTHR30629:SF2">
    <property type="entry name" value="PROPHAGE INTEGRASE INTS-RELATED"/>
    <property type="match status" value="1"/>
</dbReference>
<dbReference type="GO" id="GO:0015074">
    <property type="term" value="P:DNA integration"/>
    <property type="evidence" value="ECO:0007669"/>
    <property type="project" value="UniProtKB-KW"/>
</dbReference>
<evidence type="ECO:0000256" key="3">
    <source>
        <dbReference type="ARBA" id="ARBA00023125"/>
    </source>
</evidence>
<organism evidence="6 7">
    <name type="scientific">Candidatus Butyricicoccus avistercoris</name>
    <dbReference type="NCBI Taxonomy" id="2838518"/>
    <lineage>
        <taxon>Bacteria</taxon>
        <taxon>Bacillati</taxon>
        <taxon>Bacillota</taxon>
        <taxon>Clostridia</taxon>
        <taxon>Eubacteriales</taxon>
        <taxon>Butyricicoccaceae</taxon>
        <taxon>Butyricicoccus</taxon>
    </lineage>
</organism>
<feature type="domain" description="Tyr recombinase" evidence="5">
    <location>
        <begin position="218"/>
        <end position="384"/>
    </location>
</feature>
<evidence type="ECO:0000313" key="6">
    <source>
        <dbReference type="EMBL" id="HIV61922.1"/>
    </source>
</evidence>
<keyword evidence="3" id="KW-0238">DNA-binding</keyword>
<dbReference type="AlphaFoldDB" id="A0A9D1PH48"/>
<dbReference type="PANTHER" id="PTHR30629">
    <property type="entry name" value="PROPHAGE INTEGRASE"/>
    <property type="match status" value="1"/>
</dbReference>
<evidence type="ECO:0000256" key="4">
    <source>
        <dbReference type="ARBA" id="ARBA00023172"/>
    </source>
</evidence>
<dbReference type="InterPro" id="IPR013762">
    <property type="entry name" value="Integrase-like_cat_sf"/>
</dbReference>
<dbReference type="GO" id="GO:0003677">
    <property type="term" value="F:DNA binding"/>
    <property type="evidence" value="ECO:0007669"/>
    <property type="project" value="UniProtKB-KW"/>
</dbReference>
<evidence type="ECO:0000313" key="7">
    <source>
        <dbReference type="Proteomes" id="UP000886808"/>
    </source>
</evidence>
<dbReference type="PROSITE" id="PS51898">
    <property type="entry name" value="TYR_RECOMBINASE"/>
    <property type="match status" value="1"/>
</dbReference>
<reference evidence="6" key="2">
    <citation type="submission" date="2021-04" db="EMBL/GenBank/DDBJ databases">
        <authorList>
            <person name="Gilroy R."/>
        </authorList>
    </citation>
    <scope>NUCLEOTIDE SEQUENCE</scope>
    <source>
        <strain evidence="6">CHK193-4272</strain>
    </source>
</reference>
<sequence>MICINKRCGKEIPNESKFCMYCGKNQKEKARTKRANGEGSIYQMPDKRWKAEIVLGYEIDGYSGKLRKVRRTKIADTKSELVELMPDWRKQCIQEYKALIKAIEPTPQPELEQAKNTTTTLSDCWKIYCDSRAYDGLSKSQKQKLGYAWNKSEALHDKPIKEITLDDMQEIVDTKAPTYYPAKDIRTVLSHCMNVAIKRDLINFNRTEYLELPSLKASERQPFTNDDIETFWNAWEKYGGFVGYILVMIYAGLRPGELRGLQIENINLKEQYMTGGIKTDAGRNRTIPIADRIVPVLAKLISERTSGKLVTMSEDRFYASYWDTIERLQVTRLQPYSCRHTYFTRLAEADVQPGVITAAGGHESYSTTMTYTHVRLEKLLDAVNKIDPKNGKSQSN</sequence>
<comment type="caution">
    <text evidence="6">The sequence shown here is derived from an EMBL/GenBank/DDBJ whole genome shotgun (WGS) entry which is preliminary data.</text>
</comment>
<dbReference type="InterPro" id="IPR050808">
    <property type="entry name" value="Phage_Integrase"/>
</dbReference>
<dbReference type="Pfam" id="PF00589">
    <property type="entry name" value="Phage_integrase"/>
    <property type="match status" value="1"/>
</dbReference>
<dbReference type="InterPro" id="IPR002104">
    <property type="entry name" value="Integrase_catalytic"/>
</dbReference>
<keyword evidence="2" id="KW-0229">DNA integration</keyword>
<dbReference type="InterPro" id="IPR010998">
    <property type="entry name" value="Integrase_recombinase_N"/>
</dbReference>
<dbReference type="SUPFAM" id="SSF56349">
    <property type="entry name" value="DNA breaking-rejoining enzymes"/>
    <property type="match status" value="1"/>
</dbReference>
<dbReference type="Gene3D" id="1.10.443.10">
    <property type="entry name" value="Intergrase catalytic core"/>
    <property type="match status" value="1"/>
</dbReference>